<feature type="transmembrane region" description="Helical" evidence="1">
    <location>
        <begin position="6"/>
        <end position="27"/>
    </location>
</feature>
<evidence type="ECO:0000256" key="1">
    <source>
        <dbReference type="SAM" id="Phobius"/>
    </source>
</evidence>
<accession>A0A090S299</accession>
<comment type="caution">
    <text evidence="2">The sequence shown here is derived from an EMBL/GenBank/DDBJ whole genome shotgun (WGS) entry which is preliminary data.</text>
</comment>
<evidence type="ECO:0000313" key="2">
    <source>
        <dbReference type="EMBL" id="GAL21855.1"/>
    </source>
</evidence>
<dbReference type="Proteomes" id="UP000029228">
    <property type="component" value="Unassembled WGS sequence"/>
</dbReference>
<sequence>MTTILIAIIAVVILAGLFGAVLGFASIKFKMEADPIVDQIDSILPQTQCGQCGYQVAALTLKLLPTVMLLTSVLRAVSLLSKNWQT</sequence>
<gene>
    <name evidence="2" type="ORF">JCM19235_1681</name>
</gene>
<protein>
    <submittedName>
        <fullName evidence="2">Electron transport complex protein RnfB</fullName>
    </submittedName>
</protein>
<keyword evidence="1" id="KW-1133">Transmembrane helix</keyword>
<keyword evidence="1" id="KW-0472">Membrane</keyword>
<evidence type="ECO:0000313" key="3">
    <source>
        <dbReference type="Proteomes" id="UP000029228"/>
    </source>
</evidence>
<keyword evidence="3" id="KW-1185">Reference proteome</keyword>
<name>A0A090S299_9VIBR</name>
<keyword evidence="1" id="KW-0812">Transmembrane</keyword>
<dbReference type="STRING" id="990268.JCM19235_1681"/>
<reference evidence="2 3" key="1">
    <citation type="submission" date="2014-09" db="EMBL/GenBank/DDBJ databases">
        <title>Vibrio maritimus JCM 19235. (C45) whole genome shotgun sequence.</title>
        <authorList>
            <person name="Sawabe T."/>
            <person name="Meirelles P."/>
            <person name="Nakanishi M."/>
            <person name="Sayaka M."/>
            <person name="Hattori M."/>
            <person name="Ohkuma M."/>
        </authorList>
    </citation>
    <scope>NUCLEOTIDE SEQUENCE [LARGE SCALE GENOMIC DNA]</scope>
    <source>
        <strain evidence="3">JCM19235</strain>
    </source>
</reference>
<dbReference type="EMBL" id="BBMR01000010">
    <property type="protein sequence ID" value="GAL21855.1"/>
    <property type="molecule type" value="Genomic_DNA"/>
</dbReference>
<proteinExistence type="predicted"/>
<dbReference type="AlphaFoldDB" id="A0A090S299"/>
<organism evidence="2 3">
    <name type="scientific">Vibrio maritimus</name>
    <dbReference type="NCBI Taxonomy" id="990268"/>
    <lineage>
        <taxon>Bacteria</taxon>
        <taxon>Pseudomonadati</taxon>
        <taxon>Pseudomonadota</taxon>
        <taxon>Gammaproteobacteria</taxon>
        <taxon>Vibrionales</taxon>
        <taxon>Vibrionaceae</taxon>
        <taxon>Vibrio</taxon>
    </lineage>
</organism>